<comment type="caution">
    <text evidence="3">The sequence shown here is derived from an EMBL/GenBank/DDBJ whole genome shotgun (WGS) entry which is preliminary data.</text>
</comment>
<evidence type="ECO:0000259" key="2">
    <source>
        <dbReference type="Pfam" id="PF07978"/>
    </source>
</evidence>
<dbReference type="Pfam" id="PF07978">
    <property type="entry name" value="NIPSNAP"/>
    <property type="match status" value="1"/>
</dbReference>
<evidence type="ECO:0000256" key="1">
    <source>
        <dbReference type="ARBA" id="ARBA00005291"/>
    </source>
</evidence>
<dbReference type="PANTHER" id="PTHR21017">
    <property type="entry name" value="NIPSNAP-RELATED"/>
    <property type="match status" value="1"/>
</dbReference>
<protein>
    <submittedName>
        <fullName evidence="3">NIPSNAP protein</fullName>
    </submittedName>
</protein>
<reference evidence="3 4" key="1">
    <citation type="submission" date="2019-03" db="EMBL/GenBank/DDBJ databases">
        <title>Genomic Encyclopedia of Type Strains, Phase IV (KMG-IV): sequencing the most valuable type-strain genomes for metagenomic binning, comparative biology and taxonomic classification.</title>
        <authorList>
            <person name="Goeker M."/>
        </authorList>
    </citation>
    <scope>NUCLEOTIDE SEQUENCE [LARGE SCALE GENOMIC DNA]</scope>
    <source>
        <strain evidence="3 4">DSM 19345</strain>
    </source>
</reference>
<proteinExistence type="inferred from homology"/>
<dbReference type="InterPro" id="IPR011008">
    <property type="entry name" value="Dimeric_a/b-barrel"/>
</dbReference>
<keyword evidence="4" id="KW-1185">Reference proteome</keyword>
<accession>A0A4R3MIW0</accession>
<dbReference type="RefSeq" id="WP_132805235.1">
    <property type="nucleotide sequence ID" value="NZ_SMAK01000002.1"/>
</dbReference>
<dbReference type="InterPro" id="IPR051557">
    <property type="entry name" value="NipSnap_domain"/>
</dbReference>
<dbReference type="AlphaFoldDB" id="A0A4R3MIW0"/>
<dbReference type="InterPro" id="IPR012577">
    <property type="entry name" value="NIPSNAP"/>
</dbReference>
<evidence type="ECO:0000313" key="4">
    <source>
        <dbReference type="Proteomes" id="UP000295678"/>
    </source>
</evidence>
<dbReference type="Proteomes" id="UP000295678">
    <property type="component" value="Unassembled WGS sequence"/>
</dbReference>
<dbReference type="Gene3D" id="3.30.70.100">
    <property type="match status" value="1"/>
</dbReference>
<gene>
    <name evidence="3" type="ORF">EDC22_102137</name>
</gene>
<dbReference type="PANTHER" id="PTHR21017:SF17">
    <property type="entry name" value="PROTEIN NIPSNAP"/>
    <property type="match status" value="1"/>
</dbReference>
<comment type="similarity">
    <text evidence="1">Belongs to the NipSnap family.</text>
</comment>
<feature type="domain" description="NIPSNAP" evidence="2">
    <location>
        <begin position="4"/>
        <end position="102"/>
    </location>
</feature>
<dbReference type="OrthoDB" id="4124121at2"/>
<dbReference type="EMBL" id="SMAK01000002">
    <property type="protein sequence ID" value="TCT12452.1"/>
    <property type="molecule type" value="Genomic_DNA"/>
</dbReference>
<dbReference type="SUPFAM" id="SSF54909">
    <property type="entry name" value="Dimeric alpha+beta barrel"/>
    <property type="match status" value="1"/>
</dbReference>
<name>A0A4R3MIW0_9HYPH</name>
<sequence>MIHEWRTYRLKPGAANAYLSLLADQGLPLVTRHLPLMGYWLAETGTLNVIHHLWVYADWAEREAARAALAREEGWVAGFIPKAFALVEEQENRFFRLRRSSPAYDAALARRREVRPARPAGSPLFTGPCAALLVGAADGSAVAEWLPVSGGDARVVTLLPRQDDPVPSAPLVSASRVVLRPLAFSPL</sequence>
<evidence type="ECO:0000313" key="3">
    <source>
        <dbReference type="EMBL" id="TCT12452.1"/>
    </source>
</evidence>
<organism evidence="3 4">
    <name type="scientific">Tepidamorphus gemmatus</name>
    <dbReference type="NCBI Taxonomy" id="747076"/>
    <lineage>
        <taxon>Bacteria</taxon>
        <taxon>Pseudomonadati</taxon>
        <taxon>Pseudomonadota</taxon>
        <taxon>Alphaproteobacteria</taxon>
        <taxon>Hyphomicrobiales</taxon>
        <taxon>Tepidamorphaceae</taxon>
        <taxon>Tepidamorphus</taxon>
    </lineage>
</organism>